<proteinExistence type="predicted"/>
<dbReference type="PANTHER" id="PTHR43606">
    <property type="entry name" value="PHOSPHATASE, PUTATIVE (AFU_ORTHOLOGUE AFUA_6G08710)-RELATED"/>
    <property type="match status" value="1"/>
</dbReference>
<evidence type="ECO:0000313" key="4">
    <source>
        <dbReference type="Proteomes" id="UP001499974"/>
    </source>
</evidence>
<evidence type="ECO:0000313" key="3">
    <source>
        <dbReference type="EMBL" id="GAA4698628.1"/>
    </source>
</evidence>
<dbReference type="PROSITE" id="PS51318">
    <property type="entry name" value="TAT"/>
    <property type="match status" value="1"/>
</dbReference>
<dbReference type="InterPro" id="IPR038607">
    <property type="entry name" value="PhoD-like_sf"/>
</dbReference>
<dbReference type="InterPro" id="IPR029052">
    <property type="entry name" value="Metallo-depent_PP-like"/>
</dbReference>
<evidence type="ECO:0000259" key="2">
    <source>
        <dbReference type="Pfam" id="PF16655"/>
    </source>
</evidence>
<dbReference type="PANTHER" id="PTHR43606:SF1">
    <property type="entry name" value="PHOD-LIKE PHOSPHATASE METALLOPHOSPHATASE DOMAIN-CONTAINING PROTEIN"/>
    <property type="match status" value="1"/>
</dbReference>
<dbReference type="Pfam" id="PF09423">
    <property type="entry name" value="PhoD"/>
    <property type="match status" value="1"/>
</dbReference>
<dbReference type="Gene3D" id="3.60.21.70">
    <property type="entry name" value="PhoD-like phosphatase"/>
    <property type="match status" value="1"/>
</dbReference>
<gene>
    <name evidence="3" type="ORF">GCM10023349_13490</name>
</gene>
<keyword evidence="4" id="KW-1185">Reference proteome</keyword>
<dbReference type="InterPro" id="IPR018946">
    <property type="entry name" value="PhoD-like_MPP"/>
</dbReference>
<dbReference type="InterPro" id="IPR006311">
    <property type="entry name" value="TAT_signal"/>
</dbReference>
<feature type="domain" description="PhoD-like phosphatase metallophosphatase" evidence="1">
    <location>
        <begin position="150"/>
        <end position="490"/>
    </location>
</feature>
<dbReference type="InterPro" id="IPR052900">
    <property type="entry name" value="Phospholipid_Metab_Enz"/>
</dbReference>
<dbReference type="InterPro" id="IPR032093">
    <property type="entry name" value="PhoD_N"/>
</dbReference>
<evidence type="ECO:0000259" key="1">
    <source>
        <dbReference type="Pfam" id="PF09423"/>
    </source>
</evidence>
<accession>A0ABP8X0M0</accession>
<organism evidence="3 4">
    <name type="scientific">Nocardioides conyzicola</name>
    <dbReference type="NCBI Taxonomy" id="1651781"/>
    <lineage>
        <taxon>Bacteria</taxon>
        <taxon>Bacillati</taxon>
        <taxon>Actinomycetota</taxon>
        <taxon>Actinomycetes</taxon>
        <taxon>Propionibacteriales</taxon>
        <taxon>Nocardioidaceae</taxon>
        <taxon>Nocardioides</taxon>
    </lineage>
</organism>
<protein>
    <submittedName>
        <fullName evidence="3">Alkaline phosphatase D family protein</fullName>
    </submittedName>
</protein>
<feature type="domain" description="Phospholipase D N-terminal" evidence="2">
    <location>
        <begin position="49"/>
        <end position="120"/>
    </location>
</feature>
<dbReference type="EMBL" id="BAABKM010000002">
    <property type="protein sequence ID" value="GAA4698628.1"/>
    <property type="molecule type" value="Genomic_DNA"/>
</dbReference>
<dbReference type="SUPFAM" id="SSF56300">
    <property type="entry name" value="Metallo-dependent phosphatases"/>
    <property type="match status" value="1"/>
</dbReference>
<dbReference type="Proteomes" id="UP001499974">
    <property type="component" value="Unassembled WGS sequence"/>
</dbReference>
<reference evidence="4" key="1">
    <citation type="journal article" date="2019" name="Int. J. Syst. Evol. Microbiol.">
        <title>The Global Catalogue of Microorganisms (GCM) 10K type strain sequencing project: providing services to taxonomists for standard genome sequencing and annotation.</title>
        <authorList>
            <consortium name="The Broad Institute Genomics Platform"/>
            <consortium name="The Broad Institute Genome Sequencing Center for Infectious Disease"/>
            <person name="Wu L."/>
            <person name="Ma J."/>
        </authorList>
    </citation>
    <scope>NUCLEOTIDE SEQUENCE [LARGE SCALE GENOMIC DNA]</scope>
    <source>
        <strain evidence="4">JCM 18531</strain>
    </source>
</reference>
<comment type="caution">
    <text evidence="3">The sequence shown here is derived from an EMBL/GenBank/DDBJ whole genome shotgun (WGS) entry which is preliminary data.</text>
</comment>
<sequence length="519" mass="57108">MAGMSTLGNHLHRRTLFRAGALGAGAAIIPAGAARAAGLISRRLELPYGVQTGDVTTREAVLWARSSGRGRLVAEISSGRHRERILGPWATPDTDYTAKIALDRMTPGRGYDVRLSFEDERGRRGESQVASFATASERRDATSFVWTGDSCGQGWGINPDLGGLVGYRRMLDTRPDFFLHSGDTIYADGPIAETVTEPGGAVWRNVVAEGVGKVAESLDEYRGRHRYTRLDANFRDLAADVPIIAQWDDHETHNNWYPGQVLVDDRYTEKRVDVLALRARRAWQEYQPIADPRAHRRGDGFAPSRIYRKVERGRHLDVFCLDMRTFKDPNTSGLEPGGTHILGAEQTDWLIREVRRSRATWKVIANDLPLGLVVPDGPVNQESLSNRDPGAPLGKELEIAGVLSAFKKAGVRNVVWMTADVHYCAAHHYDPSRAAFTDFDPFWEFVAGPIAAGTFGPNELDATFGPRVVFSKTAATANESPRTGNQFFGHAAVGDDGRMTVTLRDLSGAVLFSKELDPE</sequence>
<dbReference type="Pfam" id="PF16655">
    <property type="entry name" value="PhoD_N"/>
    <property type="match status" value="1"/>
</dbReference>
<name>A0ABP8X0M0_9ACTN</name>